<dbReference type="RefSeq" id="WP_008907582.1">
    <property type="nucleotide sequence ID" value="NZ_CAKP01000007.1"/>
</dbReference>
<evidence type="ECO:0000256" key="1">
    <source>
        <dbReference type="ARBA" id="ARBA00001968"/>
    </source>
</evidence>
<comment type="function">
    <text evidence="3">Nucleoside triphosphate pyrophosphatase that hydrolyzes dTTP and UTP. May have a dual role in cell division arrest and in preventing the incorporation of modified nucleotides into cellular nucleic acids.</text>
</comment>
<keyword evidence="2 3" id="KW-0378">Hydrolase</keyword>
<sequence length="198" mass="22103">MKRILLASSSPRRIELLRKFNIDFDIVPSSYEEKLFDTDPISLAIDMAKGKALDVAKKLNKDFIIISADTIVTKDGKVFGKPKDEEDAIKMLKVLSGSTHEVVTAICVYDLGKEILKCDFEKTEVVFKELTEQEILDYINTKEPFDKAGAYAIQGIGSLFVKSINGCFFNVVGLPIFKLDQLLREVGVNLLKGSVSFE</sequence>
<dbReference type="EMBL" id="CAKP01000007">
    <property type="protein sequence ID" value="CCC57859.1"/>
    <property type="molecule type" value="Genomic_DNA"/>
</dbReference>
<accession>G0V419</accession>
<evidence type="ECO:0000313" key="4">
    <source>
        <dbReference type="EMBL" id="CCC57859.1"/>
    </source>
</evidence>
<evidence type="ECO:0000313" key="5">
    <source>
        <dbReference type="Proteomes" id="UP000007652"/>
    </source>
</evidence>
<comment type="cofactor">
    <cofactor evidence="1 3">
        <name>a divalent metal cation</name>
        <dbReference type="ChEBI" id="CHEBI:60240"/>
    </cofactor>
</comment>
<comment type="subcellular location">
    <subcellularLocation>
        <location evidence="3">Cytoplasm</location>
    </subcellularLocation>
</comment>
<dbReference type="GO" id="GO:0005737">
    <property type="term" value="C:cytoplasm"/>
    <property type="evidence" value="ECO:0007669"/>
    <property type="project" value="UniProtKB-SubCell"/>
</dbReference>
<keyword evidence="3" id="KW-0963">Cytoplasm</keyword>
<comment type="similarity">
    <text evidence="3">Belongs to the Maf family. YhdE subfamily.</text>
</comment>
<dbReference type="eggNOG" id="COG0424">
    <property type="taxonomic scope" value="Bacteria"/>
</dbReference>
<feature type="site" description="Important for substrate specificity" evidence="3">
    <location>
        <position position="70"/>
    </location>
</feature>
<dbReference type="CDD" id="cd00555">
    <property type="entry name" value="Maf"/>
    <property type="match status" value="1"/>
</dbReference>
<name>G0V419_9CLOT</name>
<proteinExistence type="inferred from homology"/>
<dbReference type="AlphaFoldDB" id="G0V419"/>
<keyword evidence="3" id="KW-0546">Nucleotide metabolism</keyword>
<feature type="active site" description="Proton acceptor" evidence="3">
    <location>
        <position position="69"/>
    </location>
</feature>
<dbReference type="Pfam" id="PF02545">
    <property type="entry name" value="Maf"/>
    <property type="match status" value="1"/>
</dbReference>
<dbReference type="STRING" id="857293.CAAU_0210"/>
<feature type="site" description="Important for substrate specificity" evidence="3">
    <location>
        <position position="12"/>
    </location>
</feature>
<comment type="caution">
    <text evidence="4">The sequence shown here is derived from an EMBL/GenBank/DDBJ whole genome shotgun (WGS) entry which is preliminary data.</text>
</comment>
<gene>
    <name evidence="4" type="ORF">CAAU_0210</name>
</gene>
<dbReference type="NCBIfam" id="TIGR00172">
    <property type="entry name" value="maf"/>
    <property type="match status" value="1"/>
</dbReference>
<dbReference type="HAMAP" id="MF_00528">
    <property type="entry name" value="Maf"/>
    <property type="match status" value="1"/>
</dbReference>
<dbReference type="GO" id="GO:0009117">
    <property type="term" value="P:nucleotide metabolic process"/>
    <property type="evidence" value="ECO:0007669"/>
    <property type="project" value="UniProtKB-KW"/>
</dbReference>
<dbReference type="PIRSF" id="PIRSF006305">
    <property type="entry name" value="Maf"/>
    <property type="match status" value="1"/>
</dbReference>
<dbReference type="Gene3D" id="3.90.950.10">
    <property type="match status" value="1"/>
</dbReference>
<comment type="caution">
    <text evidence="3">Lacks conserved residue(s) required for the propagation of feature annotation.</text>
</comment>
<dbReference type="SUPFAM" id="SSF52972">
    <property type="entry name" value="ITPase-like"/>
    <property type="match status" value="1"/>
</dbReference>
<dbReference type="Proteomes" id="UP000007652">
    <property type="component" value="Unassembled WGS sequence"/>
</dbReference>
<keyword evidence="5" id="KW-1185">Reference proteome</keyword>
<dbReference type="PANTHER" id="PTHR43213">
    <property type="entry name" value="BIFUNCTIONAL DTTP/UTP PYROPHOSPHATASE/METHYLTRANSFERASE PROTEIN-RELATED"/>
    <property type="match status" value="1"/>
</dbReference>
<comment type="catalytic activity">
    <reaction evidence="3">
        <text>dTTP + H2O = dTMP + diphosphate + H(+)</text>
        <dbReference type="Rhea" id="RHEA:28534"/>
        <dbReference type="ChEBI" id="CHEBI:15377"/>
        <dbReference type="ChEBI" id="CHEBI:15378"/>
        <dbReference type="ChEBI" id="CHEBI:33019"/>
        <dbReference type="ChEBI" id="CHEBI:37568"/>
        <dbReference type="ChEBI" id="CHEBI:63528"/>
        <dbReference type="EC" id="3.6.1.9"/>
    </reaction>
</comment>
<protein>
    <recommendedName>
        <fullName evidence="3">dTTP/UTP pyrophosphatase</fullName>
        <shortName evidence="3">dTTPase/UTPase</shortName>
        <ecNumber evidence="3">3.6.1.9</ecNumber>
    </recommendedName>
    <alternativeName>
        <fullName evidence="3">Nucleoside triphosphate pyrophosphatase</fullName>
    </alternativeName>
    <alternativeName>
        <fullName evidence="3">Nucleotide pyrophosphatase</fullName>
        <shortName evidence="3">Nucleotide PPase</shortName>
    </alternativeName>
</protein>
<evidence type="ECO:0000256" key="2">
    <source>
        <dbReference type="ARBA" id="ARBA00022801"/>
    </source>
</evidence>
<feature type="site" description="Important for substrate specificity" evidence="3">
    <location>
        <position position="154"/>
    </location>
</feature>
<dbReference type="GO" id="GO:0036218">
    <property type="term" value="F:dTTP diphosphatase activity"/>
    <property type="evidence" value="ECO:0007669"/>
    <property type="project" value="RHEA"/>
</dbReference>
<comment type="catalytic activity">
    <reaction evidence="3">
        <text>UTP + H2O = UMP + diphosphate + H(+)</text>
        <dbReference type="Rhea" id="RHEA:29395"/>
        <dbReference type="ChEBI" id="CHEBI:15377"/>
        <dbReference type="ChEBI" id="CHEBI:15378"/>
        <dbReference type="ChEBI" id="CHEBI:33019"/>
        <dbReference type="ChEBI" id="CHEBI:46398"/>
        <dbReference type="ChEBI" id="CHEBI:57865"/>
        <dbReference type="EC" id="3.6.1.9"/>
    </reaction>
</comment>
<organism evidence="4 5">
    <name type="scientific">Caloramator australicus RC3</name>
    <dbReference type="NCBI Taxonomy" id="857293"/>
    <lineage>
        <taxon>Bacteria</taxon>
        <taxon>Bacillati</taxon>
        <taxon>Bacillota</taxon>
        <taxon>Clostridia</taxon>
        <taxon>Eubacteriales</taxon>
        <taxon>Clostridiaceae</taxon>
        <taxon>Caloramator</taxon>
    </lineage>
</organism>
<evidence type="ECO:0000256" key="3">
    <source>
        <dbReference type="HAMAP-Rule" id="MF_00528"/>
    </source>
</evidence>
<dbReference type="InterPro" id="IPR003697">
    <property type="entry name" value="Maf-like"/>
</dbReference>
<dbReference type="EC" id="3.6.1.9" evidence="3"/>
<dbReference type="GO" id="GO:0036221">
    <property type="term" value="F:UTP diphosphatase activity"/>
    <property type="evidence" value="ECO:0007669"/>
    <property type="project" value="RHEA"/>
</dbReference>
<dbReference type="PANTHER" id="PTHR43213:SF5">
    <property type="entry name" value="BIFUNCTIONAL DTTP_UTP PYROPHOSPHATASE_METHYLTRANSFERASE PROTEIN-RELATED"/>
    <property type="match status" value="1"/>
</dbReference>
<dbReference type="InterPro" id="IPR029001">
    <property type="entry name" value="ITPase-like_fam"/>
</dbReference>
<reference evidence="4 5" key="1">
    <citation type="journal article" date="2011" name="J. Bacteriol.">
        <title>Draft genome sequence of Caloramator australicus strain RC3T, a thermoanaerobe from the Great Artesian Basin of Australia.</title>
        <authorList>
            <person name="Ogg C.D."/>
            <person name="Patel B.K.C."/>
        </authorList>
    </citation>
    <scope>NUCLEOTIDE SEQUENCE [LARGE SCALE GENOMIC DNA]</scope>
    <source>
        <strain evidence="4 5">RC3</strain>
    </source>
</reference>
<dbReference type="OrthoDB" id="9807767at2"/>